<feature type="non-terminal residue" evidence="6">
    <location>
        <position position="1"/>
    </location>
</feature>
<feature type="non-terminal residue" evidence="6">
    <location>
        <position position="460"/>
    </location>
</feature>
<name>A0A8T2WI46_POPDE</name>
<evidence type="ECO:0000256" key="1">
    <source>
        <dbReference type="ARBA" id="ARBA00022614"/>
    </source>
</evidence>
<proteinExistence type="predicted"/>
<dbReference type="InterPro" id="IPR032675">
    <property type="entry name" value="LRR_dom_sf"/>
</dbReference>
<dbReference type="InterPro" id="IPR058546">
    <property type="entry name" value="RPS4B/Roq1-like_LRR"/>
</dbReference>
<dbReference type="Gene3D" id="3.80.10.10">
    <property type="entry name" value="Ribonuclease Inhibitor"/>
    <property type="match status" value="2"/>
</dbReference>
<accession>A0A8T2WI46</accession>
<keyword evidence="3" id="KW-0611">Plant defense</keyword>
<evidence type="ECO:0000256" key="2">
    <source>
        <dbReference type="ARBA" id="ARBA00022737"/>
    </source>
</evidence>
<organism evidence="6 7">
    <name type="scientific">Populus deltoides</name>
    <name type="common">Eastern poplar</name>
    <name type="synonym">Eastern cottonwood</name>
    <dbReference type="NCBI Taxonomy" id="3696"/>
    <lineage>
        <taxon>Eukaryota</taxon>
        <taxon>Viridiplantae</taxon>
        <taxon>Streptophyta</taxon>
        <taxon>Embryophyta</taxon>
        <taxon>Tracheophyta</taxon>
        <taxon>Spermatophyta</taxon>
        <taxon>Magnoliopsida</taxon>
        <taxon>eudicotyledons</taxon>
        <taxon>Gunneridae</taxon>
        <taxon>Pentapetalae</taxon>
        <taxon>rosids</taxon>
        <taxon>fabids</taxon>
        <taxon>Malpighiales</taxon>
        <taxon>Salicaceae</taxon>
        <taxon>Saliceae</taxon>
        <taxon>Populus</taxon>
    </lineage>
</organism>
<evidence type="ECO:0000256" key="3">
    <source>
        <dbReference type="ARBA" id="ARBA00022821"/>
    </source>
</evidence>
<dbReference type="EMBL" id="JACEGQ020000019">
    <property type="protein sequence ID" value="KAH8480450.1"/>
    <property type="molecule type" value="Genomic_DNA"/>
</dbReference>
<dbReference type="Pfam" id="PF20160">
    <property type="entry name" value="C-JID"/>
    <property type="match status" value="1"/>
</dbReference>
<comment type="caution">
    <text evidence="6">The sequence shown here is derived from an EMBL/GenBank/DDBJ whole genome shotgun (WGS) entry which is preliminary data.</text>
</comment>
<dbReference type="InterPro" id="IPR045344">
    <property type="entry name" value="C-JID"/>
</dbReference>
<protein>
    <submittedName>
        <fullName evidence="6">Uncharacterized protein</fullName>
    </submittedName>
</protein>
<keyword evidence="7" id="KW-1185">Reference proteome</keyword>
<keyword evidence="2" id="KW-0677">Repeat</keyword>
<dbReference type="SUPFAM" id="SSF52047">
    <property type="entry name" value="RNI-like"/>
    <property type="match status" value="1"/>
</dbReference>
<evidence type="ECO:0000259" key="4">
    <source>
        <dbReference type="Pfam" id="PF20160"/>
    </source>
</evidence>
<keyword evidence="1" id="KW-0433">Leucine-rich repeat</keyword>
<dbReference type="PANTHER" id="PTHR47186:SF3">
    <property type="entry name" value="OS09G0267800 PROTEIN"/>
    <property type="match status" value="1"/>
</dbReference>
<dbReference type="AlphaFoldDB" id="A0A8T2WI46"/>
<feature type="domain" description="Disease resistance protein RPS4B/Roq1-like leucine-rich repeats" evidence="5">
    <location>
        <begin position="28"/>
        <end position="107"/>
    </location>
</feature>
<evidence type="ECO:0000259" key="5">
    <source>
        <dbReference type="Pfam" id="PF23286"/>
    </source>
</evidence>
<dbReference type="PANTHER" id="PTHR47186">
    <property type="entry name" value="LEUCINE-RICH REPEAT-CONTAINING PROTEIN 57"/>
    <property type="match status" value="1"/>
</dbReference>
<gene>
    <name evidence="6" type="ORF">H0E87_030639</name>
</gene>
<evidence type="ECO:0000313" key="7">
    <source>
        <dbReference type="Proteomes" id="UP000807159"/>
    </source>
</evidence>
<feature type="domain" description="C-JID" evidence="4">
    <location>
        <begin position="266"/>
        <end position="405"/>
    </location>
</feature>
<evidence type="ECO:0000313" key="6">
    <source>
        <dbReference type="EMBL" id="KAH8480450.1"/>
    </source>
</evidence>
<reference evidence="6" key="1">
    <citation type="journal article" date="2021" name="J. Hered.">
        <title>Genome Assembly of Salicaceae Populus deltoides (Eastern Cottonwood) I-69 Based on Nanopore Sequencing and Hi-C Technologies.</title>
        <authorList>
            <person name="Bai S."/>
            <person name="Wu H."/>
            <person name="Zhang J."/>
            <person name="Pan Z."/>
            <person name="Zhao W."/>
            <person name="Li Z."/>
            <person name="Tong C."/>
        </authorList>
    </citation>
    <scope>NUCLEOTIDE SEQUENCE</scope>
    <source>
        <tissue evidence="6">Leaf</tissue>
    </source>
</reference>
<dbReference type="Pfam" id="PF23286">
    <property type="entry name" value="LRR_13"/>
    <property type="match status" value="1"/>
</dbReference>
<sequence>HLDKLNDLDLRGCKRLINLPSRFNSSFLETLNLSGCSNIKKCPETARKLTYLNLNETAVEELPQSIGEQSGLVALNLKNCKHLVNLPENIYLLKSLLIADFSGCSSISRLPDFSRNIRYLYLNGTAIEELPSSIGGLRELIYLDLVGCNWLKNLPSAVSKLGCLKKLDLSGCSSITEFPKVSNTIKELYLNGTAIREIPSSIECLFDLAELHLRNCKQFEILPSSICKLRKLERLNLSGCLQFRNFPEVLEPMLPDVPEGACSFCLPGVVTPKWFSHQSWGSTVTFQLSSYWTNSKFLGFSLCAVIAFDSFNHSLQVKCTYHFHNEHGDSHDFYCYLIGWYDEKLISSDHIFVGFDPCLDAKKKDMFNEYNEVSVKFQLEDMNGNFLPLDLCQVLECGVRLLYEDGIHQFDLIMPGFSRFHPLDRDGLEARFQAKRARSQGMRRDYSVMHRTSEFLAYLQ</sequence>
<dbReference type="Proteomes" id="UP000807159">
    <property type="component" value="Chromosome 19"/>
</dbReference>